<organism evidence="2 3">
    <name type="scientific">Neoasaia chiangmaiensis</name>
    <dbReference type="NCBI Taxonomy" id="320497"/>
    <lineage>
        <taxon>Bacteria</taxon>
        <taxon>Pseudomonadati</taxon>
        <taxon>Pseudomonadota</taxon>
        <taxon>Alphaproteobacteria</taxon>
        <taxon>Acetobacterales</taxon>
        <taxon>Acetobacteraceae</taxon>
        <taxon>Neoasaia</taxon>
    </lineage>
</organism>
<dbReference type="Gene3D" id="3.40.50.10330">
    <property type="entry name" value="Probable inorganic polyphosphate/atp-NAD kinase, domain 1"/>
    <property type="match status" value="1"/>
</dbReference>
<gene>
    <name evidence="2" type="ORF">A0U93_15105</name>
</gene>
<dbReference type="GO" id="GO:0016301">
    <property type="term" value="F:kinase activity"/>
    <property type="evidence" value="ECO:0007669"/>
    <property type="project" value="InterPro"/>
</dbReference>
<dbReference type="KEGG" id="nch:A0U93_15105"/>
<reference evidence="2 3" key="1">
    <citation type="submission" date="2016-03" db="EMBL/GenBank/DDBJ databases">
        <title>Acetic acid bacteria sequencing.</title>
        <authorList>
            <person name="Brandt J."/>
            <person name="Jakob F."/>
            <person name="Vogel R.F."/>
        </authorList>
    </citation>
    <scope>NUCLEOTIDE SEQUENCE [LARGE SCALE GENOMIC DNA]</scope>
    <source>
        <strain evidence="2 3">NBRC 101099</strain>
    </source>
</reference>
<dbReference type="InterPro" id="IPR017438">
    <property type="entry name" value="ATP-NAD_kinase_N"/>
</dbReference>
<dbReference type="EMBL" id="CP014691">
    <property type="protein sequence ID" value="AQS89025.1"/>
    <property type="molecule type" value="Genomic_DNA"/>
</dbReference>
<dbReference type="RefSeq" id="WP_077808082.1">
    <property type="nucleotide sequence ID" value="NZ_BJXS01000001.1"/>
</dbReference>
<sequence length="319" mass="35238">MRLALIHNPRSRRNRRDGAAFAATASTWLGEAFLQPRSHDELVTEVETLRERGVDLIVINGGDGTVSDVMTTVHHVFAGASLPHLAILPSGNTNLIAGDVGFRERGLGALRQLIDSPEKLVATHRRPLRVSWPDDEYPDRLGMFHGSTGYARAIAIAHSPHVLRYAPHDLAVAATLLGAFGGLAWRKRRESWLNGDPAILSSHDETIMDGQNFLFLATALQHLDHGIWPFWRQPIDPLHGVHYLSIAARPRRLIQATFALLRGRAPDWLREHPDYRSGCAETLVLDTPGDFVLDGEVIPSGPNRKTLLGLGPAFTFLQD</sequence>
<dbReference type="Proteomes" id="UP000188604">
    <property type="component" value="Chromosome"/>
</dbReference>
<name>A0A1U9KTA3_9PROT</name>
<dbReference type="OrthoDB" id="8557048at2"/>
<evidence type="ECO:0000259" key="1">
    <source>
        <dbReference type="Pfam" id="PF00781"/>
    </source>
</evidence>
<keyword evidence="3" id="KW-1185">Reference proteome</keyword>
<dbReference type="AlphaFoldDB" id="A0A1U9KTA3"/>
<evidence type="ECO:0000313" key="2">
    <source>
        <dbReference type="EMBL" id="AQS89025.1"/>
    </source>
</evidence>
<dbReference type="Pfam" id="PF00781">
    <property type="entry name" value="DAGK_cat"/>
    <property type="match status" value="1"/>
</dbReference>
<dbReference type="STRING" id="320497.A0U93_15105"/>
<evidence type="ECO:0000313" key="3">
    <source>
        <dbReference type="Proteomes" id="UP000188604"/>
    </source>
</evidence>
<accession>A0A1U9KTA3</accession>
<feature type="domain" description="DAGKc" evidence="1">
    <location>
        <begin position="3"/>
        <end position="117"/>
    </location>
</feature>
<protein>
    <recommendedName>
        <fullName evidence="1">DAGKc domain-containing protein</fullName>
    </recommendedName>
</protein>
<dbReference type="InterPro" id="IPR001206">
    <property type="entry name" value="Diacylglycerol_kinase_cat_dom"/>
</dbReference>
<dbReference type="SUPFAM" id="SSF111331">
    <property type="entry name" value="NAD kinase/diacylglycerol kinase-like"/>
    <property type="match status" value="1"/>
</dbReference>
<proteinExistence type="predicted"/>
<dbReference type="InterPro" id="IPR016064">
    <property type="entry name" value="NAD/diacylglycerol_kinase_sf"/>
</dbReference>